<protein>
    <submittedName>
        <fullName evidence="2">Uncharacterized protein</fullName>
    </submittedName>
</protein>
<keyword evidence="1" id="KW-0472">Membrane</keyword>
<comment type="caution">
    <text evidence="2">The sequence shown here is derived from an EMBL/GenBank/DDBJ whole genome shotgun (WGS) entry which is preliminary data.</text>
</comment>
<feature type="transmembrane region" description="Helical" evidence="1">
    <location>
        <begin position="119"/>
        <end position="143"/>
    </location>
</feature>
<sequence length="317" mass="36447">MELVDRYISAVQRYLPEDKRSDIGRELSSHLLDQLENQQDELGRKLSDDEVAATLQQWGHPRQVAASYIPPTPLVSSELMPVYKQTLIYVFGLIFLLQCLGSSIHFLQTDYFKTLQFLMQLLFGFFDTAATAFMVVTLLFYAYSAGGADNSWLLSKQWRVQDLPPVSRPWQHMSATDLLTDLATSIFLLIILWYPLWMSAETLAGIRVALNPEIQQWVPWLSALLVVSVLANLCWVWRPYWTKLTLSINVALNLVFSLSFLLLWLSPMLLVGTENPLPRLLTIAELDRVLRNIFLLAGLFCLYEVGRDLYRLRQLSR</sequence>
<evidence type="ECO:0000313" key="2">
    <source>
        <dbReference type="EMBL" id="RVU41997.1"/>
    </source>
</evidence>
<keyword evidence="3" id="KW-1185">Reference proteome</keyword>
<evidence type="ECO:0000313" key="3">
    <source>
        <dbReference type="Proteomes" id="UP000283077"/>
    </source>
</evidence>
<feature type="transmembrane region" description="Helical" evidence="1">
    <location>
        <begin position="87"/>
        <end position="107"/>
    </location>
</feature>
<gene>
    <name evidence="2" type="ORF">EOE67_02085</name>
</gene>
<keyword evidence="1" id="KW-0812">Transmembrane</keyword>
<feature type="transmembrane region" description="Helical" evidence="1">
    <location>
        <begin position="250"/>
        <end position="269"/>
    </location>
</feature>
<organism evidence="2 3">
    <name type="scientific">Rheinheimera riviphila</name>
    <dbReference type="NCBI Taxonomy" id="1834037"/>
    <lineage>
        <taxon>Bacteria</taxon>
        <taxon>Pseudomonadati</taxon>
        <taxon>Pseudomonadota</taxon>
        <taxon>Gammaproteobacteria</taxon>
        <taxon>Chromatiales</taxon>
        <taxon>Chromatiaceae</taxon>
        <taxon>Rheinheimera</taxon>
    </lineage>
</organism>
<dbReference type="OrthoDB" id="116789at2"/>
<dbReference type="Proteomes" id="UP000283077">
    <property type="component" value="Unassembled WGS sequence"/>
</dbReference>
<name>A0A437R5Q1_9GAMM</name>
<keyword evidence="1" id="KW-1133">Transmembrane helix</keyword>
<dbReference type="AlphaFoldDB" id="A0A437R5Q1"/>
<reference evidence="2 3" key="1">
    <citation type="submission" date="2019-01" db="EMBL/GenBank/DDBJ databases">
        <authorList>
            <person name="Chen W.-M."/>
        </authorList>
    </citation>
    <scope>NUCLEOTIDE SEQUENCE [LARGE SCALE GENOMIC DNA]</scope>
    <source>
        <strain evidence="2 3">KYPC3</strain>
    </source>
</reference>
<feature type="transmembrane region" description="Helical" evidence="1">
    <location>
        <begin position="217"/>
        <end position="238"/>
    </location>
</feature>
<feature type="transmembrane region" description="Helical" evidence="1">
    <location>
        <begin position="289"/>
        <end position="306"/>
    </location>
</feature>
<feature type="transmembrane region" description="Helical" evidence="1">
    <location>
        <begin position="178"/>
        <end position="197"/>
    </location>
</feature>
<evidence type="ECO:0000256" key="1">
    <source>
        <dbReference type="SAM" id="Phobius"/>
    </source>
</evidence>
<dbReference type="EMBL" id="SACS01000001">
    <property type="protein sequence ID" value="RVU41997.1"/>
    <property type="molecule type" value="Genomic_DNA"/>
</dbReference>
<proteinExistence type="predicted"/>
<dbReference type="RefSeq" id="WP_127697374.1">
    <property type="nucleotide sequence ID" value="NZ_SACS01000001.1"/>
</dbReference>
<accession>A0A437R5Q1</accession>